<dbReference type="AlphaFoldDB" id="A0A438FXG2"/>
<proteinExistence type="predicted"/>
<sequence>MCYRSDCGVLVLKFMEFWNGTTLTTSVAEDKTNMYRLQLVLQLVLNERNSVRDTIMAACHL</sequence>
<gene>
    <name evidence="1" type="ORF">CK203_065951</name>
</gene>
<organism evidence="1 2">
    <name type="scientific">Vitis vinifera</name>
    <name type="common">Grape</name>
    <dbReference type="NCBI Taxonomy" id="29760"/>
    <lineage>
        <taxon>Eukaryota</taxon>
        <taxon>Viridiplantae</taxon>
        <taxon>Streptophyta</taxon>
        <taxon>Embryophyta</taxon>
        <taxon>Tracheophyta</taxon>
        <taxon>Spermatophyta</taxon>
        <taxon>Magnoliopsida</taxon>
        <taxon>eudicotyledons</taxon>
        <taxon>Gunneridae</taxon>
        <taxon>Pentapetalae</taxon>
        <taxon>rosids</taxon>
        <taxon>Vitales</taxon>
        <taxon>Vitaceae</taxon>
        <taxon>Viteae</taxon>
        <taxon>Vitis</taxon>
    </lineage>
</organism>
<dbReference type="EMBL" id="QGNW01000717">
    <property type="protein sequence ID" value="RVW64639.1"/>
    <property type="molecule type" value="Genomic_DNA"/>
</dbReference>
<reference evidence="1 2" key="1">
    <citation type="journal article" date="2018" name="PLoS Genet.">
        <title>Population sequencing reveals clonal diversity and ancestral inbreeding in the grapevine cultivar Chardonnay.</title>
        <authorList>
            <person name="Roach M.J."/>
            <person name="Johnson D.L."/>
            <person name="Bohlmann J."/>
            <person name="van Vuuren H.J."/>
            <person name="Jones S.J."/>
            <person name="Pretorius I.S."/>
            <person name="Schmidt S.A."/>
            <person name="Borneman A.R."/>
        </authorList>
    </citation>
    <scope>NUCLEOTIDE SEQUENCE [LARGE SCALE GENOMIC DNA]</scope>
    <source>
        <strain evidence="2">cv. Chardonnay</strain>
        <tissue evidence="1">Leaf</tissue>
    </source>
</reference>
<evidence type="ECO:0000313" key="2">
    <source>
        <dbReference type="Proteomes" id="UP000288805"/>
    </source>
</evidence>
<protein>
    <recommendedName>
        <fullName evidence="3">Ubiquitin-like protease family profile domain-containing protein</fullName>
    </recommendedName>
</protein>
<dbReference type="Proteomes" id="UP000288805">
    <property type="component" value="Unassembled WGS sequence"/>
</dbReference>
<evidence type="ECO:0008006" key="3">
    <source>
        <dbReference type="Google" id="ProtNLM"/>
    </source>
</evidence>
<comment type="caution">
    <text evidence="1">The sequence shown here is derived from an EMBL/GenBank/DDBJ whole genome shotgun (WGS) entry which is preliminary data.</text>
</comment>
<evidence type="ECO:0000313" key="1">
    <source>
        <dbReference type="EMBL" id="RVW64639.1"/>
    </source>
</evidence>
<name>A0A438FXG2_VITVI</name>
<accession>A0A438FXG2</accession>